<keyword evidence="2" id="KW-0238">DNA-binding</keyword>
<dbReference type="SUPFAM" id="SSF53822">
    <property type="entry name" value="Periplasmic binding protein-like I"/>
    <property type="match status" value="1"/>
</dbReference>
<dbReference type="InterPro" id="IPR010982">
    <property type="entry name" value="Lambda_DNA-bd_dom_sf"/>
</dbReference>
<gene>
    <name evidence="5" type="ORF">FC26_GL000038</name>
</gene>
<dbReference type="AlphaFoldDB" id="A0A0R2AH95"/>
<dbReference type="PANTHER" id="PTHR30146:SF109">
    <property type="entry name" value="HTH-TYPE TRANSCRIPTIONAL REGULATOR GALS"/>
    <property type="match status" value="1"/>
</dbReference>
<dbReference type="PATRIC" id="fig|1423813.3.peg.38"/>
<dbReference type="SUPFAM" id="SSF47413">
    <property type="entry name" value="lambda repressor-like DNA-binding domains"/>
    <property type="match status" value="1"/>
</dbReference>
<dbReference type="RefSeq" id="WP_057777639.1">
    <property type="nucleotide sequence ID" value="NZ_AYYY01000007.1"/>
</dbReference>
<accession>A0A0R2AH95</accession>
<reference evidence="5 6" key="1">
    <citation type="journal article" date="2015" name="Genome Announc.">
        <title>Expanding the biotechnology potential of lactobacilli through comparative genomics of 213 strains and associated genera.</title>
        <authorList>
            <person name="Sun Z."/>
            <person name="Harris H.M."/>
            <person name="McCann A."/>
            <person name="Guo C."/>
            <person name="Argimon S."/>
            <person name="Zhang W."/>
            <person name="Yang X."/>
            <person name="Jeffery I.B."/>
            <person name="Cooney J.C."/>
            <person name="Kagawa T.F."/>
            <person name="Liu W."/>
            <person name="Song Y."/>
            <person name="Salvetti E."/>
            <person name="Wrobel A."/>
            <person name="Rasinkangas P."/>
            <person name="Parkhill J."/>
            <person name="Rea M.C."/>
            <person name="O'Sullivan O."/>
            <person name="Ritari J."/>
            <person name="Douillard F.P."/>
            <person name="Paul Ross R."/>
            <person name="Yang R."/>
            <person name="Briner A.E."/>
            <person name="Felis G.E."/>
            <person name="de Vos W.M."/>
            <person name="Barrangou R."/>
            <person name="Klaenhammer T.R."/>
            <person name="Caufield P.W."/>
            <person name="Cui Y."/>
            <person name="Zhang H."/>
            <person name="O'Toole P.W."/>
        </authorList>
    </citation>
    <scope>NUCLEOTIDE SEQUENCE [LARGE SCALE GENOMIC DNA]</scope>
    <source>
        <strain evidence="5 6">DSM 20634</strain>
    </source>
</reference>
<dbReference type="EMBL" id="AYYY01000007">
    <property type="protein sequence ID" value="KRM62252.1"/>
    <property type="molecule type" value="Genomic_DNA"/>
</dbReference>
<dbReference type="GO" id="GO:0003700">
    <property type="term" value="F:DNA-binding transcription factor activity"/>
    <property type="evidence" value="ECO:0007669"/>
    <property type="project" value="TreeGrafter"/>
</dbReference>
<evidence type="ECO:0000313" key="6">
    <source>
        <dbReference type="Proteomes" id="UP000051733"/>
    </source>
</evidence>
<dbReference type="Proteomes" id="UP000051733">
    <property type="component" value="Unassembled WGS sequence"/>
</dbReference>
<dbReference type="Pfam" id="PF00356">
    <property type="entry name" value="LacI"/>
    <property type="match status" value="1"/>
</dbReference>
<dbReference type="CDD" id="cd01392">
    <property type="entry name" value="HTH_LacI"/>
    <property type="match status" value="1"/>
</dbReference>
<keyword evidence="6" id="KW-1185">Reference proteome</keyword>
<dbReference type="PROSITE" id="PS50932">
    <property type="entry name" value="HTH_LACI_2"/>
    <property type="match status" value="1"/>
</dbReference>
<dbReference type="Pfam" id="PF00532">
    <property type="entry name" value="Peripla_BP_1"/>
    <property type="match status" value="1"/>
</dbReference>
<feature type="domain" description="HTH lacI-type" evidence="4">
    <location>
        <begin position="1"/>
        <end position="55"/>
    </location>
</feature>
<dbReference type="GO" id="GO:0000976">
    <property type="term" value="F:transcription cis-regulatory region binding"/>
    <property type="evidence" value="ECO:0007669"/>
    <property type="project" value="TreeGrafter"/>
</dbReference>
<organism evidence="5 6">
    <name type="scientific">Paucilactobacillus vaccinostercus DSM 20634</name>
    <dbReference type="NCBI Taxonomy" id="1423813"/>
    <lineage>
        <taxon>Bacteria</taxon>
        <taxon>Bacillati</taxon>
        <taxon>Bacillota</taxon>
        <taxon>Bacilli</taxon>
        <taxon>Lactobacillales</taxon>
        <taxon>Lactobacillaceae</taxon>
        <taxon>Paucilactobacillus</taxon>
    </lineage>
</organism>
<protein>
    <submittedName>
        <fullName evidence="5">LacI family transcriptional regulator</fullName>
    </submittedName>
</protein>
<proteinExistence type="predicted"/>
<sequence length="313" mass="35797">MNIKSIAQKTGYSESTVSRALNNDPRISDRTTKLIQEMATKLNYQKDFAAMNLNHQESNILAVIFPPEDYMNINNPFYIEIIKQASYVAAKYNYMISVILAQNPDELGQKIDMMMAQGKVRKFIMLYNLPNDPLIGKFDRQDVNLVVIGNPLNDQVVFVDNDNYQVGRAVAQTLLQDKQQTPVYIMSQRKWKFEMDRQRGIISYLQDHNCQLQTIEFDETNSAVTSQLKQLGYENRPIIVSSDDLLAKLYGILNFNAEQTIISFNNSIFIQPISQNIKSVDLHPHEMGSKAAELLFEGEFAQVKKANYVGFTI</sequence>
<dbReference type="Gene3D" id="1.10.260.40">
    <property type="entry name" value="lambda repressor-like DNA-binding domains"/>
    <property type="match status" value="1"/>
</dbReference>
<dbReference type="InterPro" id="IPR001761">
    <property type="entry name" value="Peripla_BP/Lac1_sug-bd_dom"/>
</dbReference>
<evidence type="ECO:0000313" key="5">
    <source>
        <dbReference type="EMBL" id="KRM62252.1"/>
    </source>
</evidence>
<dbReference type="PANTHER" id="PTHR30146">
    <property type="entry name" value="LACI-RELATED TRANSCRIPTIONAL REPRESSOR"/>
    <property type="match status" value="1"/>
</dbReference>
<dbReference type="STRING" id="1423813.FC26_GL000038"/>
<dbReference type="Gene3D" id="3.40.50.2300">
    <property type="match status" value="2"/>
</dbReference>
<dbReference type="SMART" id="SM00354">
    <property type="entry name" value="HTH_LACI"/>
    <property type="match status" value="1"/>
</dbReference>
<evidence type="ECO:0000256" key="1">
    <source>
        <dbReference type="ARBA" id="ARBA00023015"/>
    </source>
</evidence>
<dbReference type="InterPro" id="IPR028082">
    <property type="entry name" value="Peripla_BP_I"/>
</dbReference>
<name>A0A0R2AH95_9LACO</name>
<dbReference type="OrthoDB" id="9788209at2"/>
<keyword evidence="1" id="KW-0805">Transcription regulation</keyword>
<keyword evidence="3" id="KW-0804">Transcription</keyword>
<comment type="caution">
    <text evidence="5">The sequence shown here is derived from an EMBL/GenBank/DDBJ whole genome shotgun (WGS) entry which is preliminary data.</text>
</comment>
<evidence type="ECO:0000256" key="2">
    <source>
        <dbReference type="ARBA" id="ARBA00023125"/>
    </source>
</evidence>
<dbReference type="InterPro" id="IPR000843">
    <property type="entry name" value="HTH_LacI"/>
</dbReference>
<evidence type="ECO:0000259" key="4">
    <source>
        <dbReference type="PROSITE" id="PS50932"/>
    </source>
</evidence>
<evidence type="ECO:0000256" key="3">
    <source>
        <dbReference type="ARBA" id="ARBA00023163"/>
    </source>
</evidence>